<dbReference type="EnsemblMetazoa" id="XM_028272217.1">
    <property type="protein sequence ID" value="XP_028128018.1"/>
    <property type="gene ID" value="LOC114324388"/>
</dbReference>
<dbReference type="Pfam" id="PF00650">
    <property type="entry name" value="CRAL_TRIO"/>
    <property type="match status" value="1"/>
</dbReference>
<dbReference type="InterPro" id="IPR036273">
    <property type="entry name" value="CRAL/TRIO_N_dom_sf"/>
</dbReference>
<organism evidence="4">
    <name type="scientific">Diabrotica virgifera virgifera</name>
    <name type="common">western corn rootworm</name>
    <dbReference type="NCBI Taxonomy" id="50390"/>
    <lineage>
        <taxon>Eukaryota</taxon>
        <taxon>Metazoa</taxon>
        <taxon>Ecdysozoa</taxon>
        <taxon>Arthropoda</taxon>
        <taxon>Hexapoda</taxon>
        <taxon>Insecta</taxon>
        <taxon>Pterygota</taxon>
        <taxon>Neoptera</taxon>
        <taxon>Endopterygota</taxon>
        <taxon>Coleoptera</taxon>
        <taxon>Polyphaga</taxon>
        <taxon>Cucujiformia</taxon>
        <taxon>Chrysomeloidea</taxon>
        <taxon>Chrysomelidae</taxon>
        <taxon>Galerucinae</taxon>
        <taxon>Diabroticina</taxon>
        <taxon>Diabroticites</taxon>
        <taxon>Diabrotica</taxon>
    </lineage>
</organism>
<name>A0A6P7F291_DIAVI</name>
<dbReference type="InterPro" id="IPR036865">
    <property type="entry name" value="CRAL-TRIO_dom_sf"/>
</dbReference>
<dbReference type="PRINTS" id="PR00180">
    <property type="entry name" value="CRETINALDHBP"/>
</dbReference>
<dbReference type="GO" id="GO:1902936">
    <property type="term" value="F:phosphatidylinositol bisphosphate binding"/>
    <property type="evidence" value="ECO:0007669"/>
    <property type="project" value="TreeGrafter"/>
</dbReference>
<sequence length="299" mass="35602">MSTNNNGMEIVEKKFSKKVVIVEEDQELAKESKEECLMWLKKLLKDDLRLKHLKEDDSYLTRFLLAVDLDVDEAFKRIKLFYDTLETLPNWFPKHSLIDKRWVIETNCRTLLKEKDKEGRPIYIYKLGLIDPSKMDLMEDLVALDDCYIEQMFLENPGIEQGLCVIIDAANFPYKITKWATPYNISCCLKRIYSMPVRDYRYHLVNSSIWISLLIKIIWPFLPQYVKEQVKFHFNDYNSLYQHVDQNVLPEEYGGPLKIEPAERNKVFLSYNSKIMENFKLHRHQYLDNLKEEIVPSNN</sequence>
<dbReference type="PANTHER" id="PTHR10174">
    <property type="entry name" value="ALPHA-TOCOPHEROL TRANSFER PROTEIN-RELATED"/>
    <property type="match status" value="1"/>
</dbReference>
<evidence type="ECO:0000313" key="3">
    <source>
        <dbReference type="Proteomes" id="UP001652700"/>
    </source>
</evidence>
<feature type="domain" description="CRAL-TRIO" evidence="1">
    <location>
        <begin position="111"/>
        <end position="261"/>
    </location>
</feature>
<dbReference type="KEGG" id="dvv:114324388"/>
<reference evidence="4" key="1">
    <citation type="submission" date="2025-04" db="UniProtKB">
        <authorList>
            <consortium name="RefSeq"/>
        </authorList>
    </citation>
    <scope>IDENTIFICATION</scope>
    <source>
        <tissue evidence="4">Whole insect</tissue>
    </source>
</reference>
<dbReference type="SUPFAM" id="SSF52087">
    <property type="entry name" value="CRAL/TRIO domain"/>
    <property type="match status" value="1"/>
</dbReference>
<dbReference type="PANTHER" id="PTHR10174:SF226">
    <property type="entry name" value="CLAVESIN-1-LIKE PROTEIN"/>
    <property type="match status" value="1"/>
</dbReference>
<dbReference type="CDD" id="cd00170">
    <property type="entry name" value="SEC14"/>
    <property type="match status" value="1"/>
</dbReference>
<dbReference type="GO" id="GO:0016020">
    <property type="term" value="C:membrane"/>
    <property type="evidence" value="ECO:0007669"/>
    <property type="project" value="TreeGrafter"/>
</dbReference>
<dbReference type="InterPro" id="IPR001251">
    <property type="entry name" value="CRAL-TRIO_dom"/>
</dbReference>
<evidence type="ECO:0000313" key="2">
    <source>
        <dbReference type="EnsemblMetazoa" id="XP_028128018.1"/>
    </source>
</evidence>
<dbReference type="Gene3D" id="3.40.525.10">
    <property type="entry name" value="CRAL-TRIO lipid binding domain"/>
    <property type="match status" value="1"/>
</dbReference>
<dbReference type="GeneID" id="114324388"/>
<gene>
    <name evidence="4" type="primary">LOC114324388</name>
</gene>
<accession>A0A6P7F291</accession>
<dbReference type="Proteomes" id="UP001652700">
    <property type="component" value="Unplaced"/>
</dbReference>
<dbReference type="AlphaFoldDB" id="A0A6P7F291"/>
<evidence type="ECO:0000313" key="4">
    <source>
        <dbReference type="RefSeq" id="XP_028128018.1"/>
    </source>
</evidence>
<dbReference type="PROSITE" id="PS50191">
    <property type="entry name" value="CRAL_TRIO"/>
    <property type="match status" value="1"/>
</dbReference>
<proteinExistence type="predicted"/>
<keyword evidence="3" id="KW-1185">Reference proteome</keyword>
<dbReference type="SMART" id="SM00516">
    <property type="entry name" value="SEC14"/>
    <property type="match status" value="1"/>
</dbReference>
<evidence type="ECO:0000259" key="1">
    <source>
        <dbReference type="PROSITE" id="PS50191"/>
    </source>
</evidence>
<dbReference type="RefSeq" id="XP_028128018.1">
    <property type="nucleotide sequence ID" value="XM_028272217.1"/>
</dbReference>
<protein>
    <submittedName>
        <fullName evidence="4">Retinaldehyde-binding protein 1-like</fullName>
    </submittedName>
</protein>
<dbReference type="InParanoid" id="A0A6P7F291"/>
<dbReference type="OrthoDB" id="1434354at2759"/>
<dbReference type="SUPFAM" id="SSF46938">
    <property type="entry name" value="CRAL/TRIO N-terminal domain"/>
    <property type="match status" value="1"/>
</dbReference>
<reference evidence="2" key="2">
    <citation type="submission" date="2025-05" db="UniProtKB">
        <authorList>
            <consortium name="EnsemblMetazoa"/>
        </authorList>
    </citation>
    <scope>IDENTIFICATION</scope>
</reference>